<feature type="transmembrane region" description="Helical" evidence="2">
    <location>
        <begin position="12"/>
        <end position="34"/>
    </location>
</feature>
<keyword evidence="2" id="KW-0472">Membrane</keyword>
<feature type="region of interest" description="Disordered" evidence="1">
    <location>
        <begin position="228"/>
        <end position="248"/>
    </location>
</feature>
<dbReference type="Pfam" id="PF10067">
    <property type="entry name" value="DUF2306"/>
    <property type="match status" value="1"/>
</dbReference>
<evidence type="ECO:0008006" key="5">
    <source>
        <dbReference type="Google" id="ProtNLM"/>
    </source>
</evidence>
<keyword evidence="2" id="KW-0812">Transmembrane</keyword>
<dbReference type="InterPro" id="IPR018750">
    <property type="entry name" value="DUF2306_membrane"/>
</dbReference>
<gene>
    <name evidence="3" type="ORF">DEF24_03600</name>
</gene>
<dbReference type="Proteomes" id="UP000253318">
    <property type="component" value="Unassembled WGS sequence"/>
</dbReference>
<evidence type="ECO:0000256" key="1">
    <source>
        <dbReference type="SAM" id="MobiDB-lite"/>
    </source>
</evidence>
<reference evidence="3 4" key="1">
    <citation type="submission" date="2018-04" db="EMBL/GenBank/DDBJ databases">
        <title>Novel actinobacteria from marine sediment.</title>
        <authorList>
            <person name="Ng Z.Y."/>
            <person name="Tan G.Y.A."/>
        </authorList>
    </citation>
    <scope>NUCLEOTIDE SEQUENCE [LARGE SCALE GENOMIC DNA]</scope>
    <source>
        <strain evidence="3 4">TPS81</strain>
    </source>
</reference>
<keyword evidence="2" id="KW-1133">Transmembrane helix</keyword>
<dbReference type="RefSeq" id="WP_114433190.1">
    <property type="nucleotide sequence ID" value="NZ_QEIN01000015.1"/>
</dbReference>
<sequence length="248" mass="27434">MPSRPLDRAMSVVRRPWVAPLAVVTVVFLAFALPPYLGLDPSRSRIPVPDGRPLYYPMLVAHIFLGTVALLTACLQVWPWLRRRHPAVHRWSGRVYVFGGVLPAGVAVLFVAPFGALGPTQQAANTLLAVLWLLTTAAGYRAARQRRFAAHREWMVRSFALSFSIVANRLWMVVCMAVFTPEALTGGSPDPAVFAQALGVSAWLSWVVNLLVAEWWLQRTRSRGRAQRRDARIRRAGGPVPAESARPA</sequence>
<evidence type="ECO:0000313" key="3">
    <source>
        <dbReference type="EMBL" id="RCV61815.1"/>
    </source>
</evidence>
<keyword evidence="4" id="KW-1185">Reference proteome</keyword>
<proteinExistence type="predicted"/>
<dbReference type="EMBL" id="QEIN01000015">
    <property type="protein sequence ID" value="RCV61815.1"/>
    <property type="molecule type" value="Genomic_DNA"/>
</dbReference>
<evidence type="ECO:0000313" key="4">
    <source>
        <dbReference type="Proteomes" id="UP000253318"/>
    </source>
</evidence>
<evidence type="ECO:0000256" key="2">
    <source>
        <dbReference type="SAM" id="Phobius"/>
    </source>
</evidence>
<feature type="transmembrane region" description="Helical" evidence="2">
    <location>
        <begin position="54"/>
        <end position="75"/>
    </location>
</feature>
<name>A0A368TAM9_9ACTN</name>
<protein>
    <recommendedName>
        <fullName evidence="5">DUF2306 domain-containing protein</fullName>
    </recommendedName>
</protein>
<feature type="transmembrane region" description="Helical" evidence="2">
    <location>
        <begin position="95"/>
        <end position="117"/>
    </location>
</feature>
<organism evidence="3 4">
    <name type="scientific">Marinitenerispora sediminis</name>
    <dbReference type="NCBI Taxonomy" id="1931232"/>
    <lineage>
        <taxon>Bacteria</taxon>
        <taxon>Bacillati</taxon>
        <taxon>Actinomycetota</taxon>
        <taxon>Actinomycetes</taxon>
        <taxon>Streptosporangiales</taxon>
        <taxon>Nocardiopsidaceae</taxon>
        <taxon>Marinitenerispora</taxon>
    </lineage>
</organism>
<dbReference type="OrthoDB" id="4698148at2"/>
<accession>A0A368TAM9</accession>
<feature type="transmembrane region" description="Helical" evidence="2">
    <location>
        <begin position="154"/>
        <end position="180"/>
    </location>
</feature>
<comment type="caution">
    <text evidence="3">The sequence shown here is derived from an EMBL/GenBank/DDBJ whole genome shotgun (WGS) entry which is preliminary data.</text>
</comment>
<feature type="transmembrane region" description="Helical" evidence="2">
    <location>
        <begin position="192"/>
        <end position="217"/>
    </location>
</feature>
<dbReference type="AlphaFoldDB" id="A0A368TAM9"/>
<feature type="transmembrane region" description="Helical" evidence="2">
    <location>
        <begin position="123"/>
        <end position="142"/>
    </location>
</feature>